<dbReference type="GO" id="GO:0000455">
    <property type="term" value="P:enzyme-directed rRNA pseudouridine synthesis"/>
    <property type="evidence" value="ECO:0007669"/>
    <property type="project" value="TreeGrafter"/>
</dbReference>
<sequence length="304" mass="34686">MTKYTHVVDLEQANTRIDKLLSDIINDTSRAQIQNWIKSGHVTVNGSEVKANYRVQENDQVVWELPEQESIKIEPEAIPLDIIYEDDDILIVNKPKGMVVHPSVGHHSGTLVNALLHHTKQLTTINGEDRPGIVHRIDRDTSGLLIIAKTDQAYESLAQQLKDREAQRTYLALVHGAIPHEYGTIEAPIGRNPKDRQSMAVVNNGKEAITYFEVIERINQKYTLIKCSLKTGRTHQIRVHLKYIGFPIVGDPKYGRKKTFQEDGQALHACELGFRHPKTNEWMHFEVEPPQSFINYLNKAKESY</sequence>
<dbReference type="InterPro" id="IPR002942">
    <property type="entry name" value="S4_RNA-bd"/>
</dbReference>
<dbReference type="Pfam" id="PF01479">
    <property type="entry name" value="S4"/>
    <property type="match status" value="1"/>
</dbReference>
<keyword evidence="4 7" id="KW-0413">Isomerase</keyword>
<dbReference type="PROSITE" id="PS50889">
    <property type="entry name" value="S4"/>
    <property type="match status" value="1"/>
</dbReference>
<dbReference type="InterPro" id="IPR020103">
    <property type="entry name" value="PsdUridine_synth_cat_dom_sf"/>
</dbReference>
<dbReference type="InterPro" id="IPR036986">
    <property type="entry name" value="S4_RNA-bd_sf"/>
</dbReference>
<dbReference type="STRING" id="698758.AXY_15660"/>
<evidence type="ECO:0000259" key="8">
    <source>
        <dbReference type="SMART" id="SM00363"/>
    </source>
</evidence>
<dbReference type="EC" id="5.4.99.-" evidence="7"/>
<evidence type="ECO:0000256" key="2">
    <source>
        <dbReference type="ARBA" id="ARBA00010876"/>
    </source>
</evidence>
<dbReference type="PATRIC" id="fig|698758.3.peg.1563"/>
<evidence type="ECO:0000256" key="1">
    <source>
        <dbReference type="ARBA" id="ARBA00000073"/>
    </source>
</evidence>
<dbReference type="SMART" id="SM00363">
    <property type="entry name" value="S4"/>
    <property type="match status" value="1"/>
</dbReference>
<comment type="similarity">
    <text evidence="2 7">Belongs to the pseudouridine synthase RluA family.</text>
</comment>
<dbReference type="Proteomes" id="UP000006294">
    <property type="component" value="Chromosome"/>
</dbReference>
<dbReference type="InterPro" id="IPR050188">
    <property type="entry name" value="RluA_PseudoU_synthase"/>
</dbReference>
<dbReference type="SUPFAM" id="SSF55120">
    <property type="entry name" value="Pseudouridine synthase"/>
    <property type="match status" value="1"/>
</dbReference>
<keyword evidence="3 6" id="KW-0694">RNA-binding</keyword>
<gene>
    <name evidence="9" type="primary">rluD</name>
    <name evidence="9" type="ordered locus">AXY_15660</name>
</gene>
<accession>K0J7N9</accession>
<dbReference type="SUPFAM" id="SSF55174">
    <property type="entry name" value="Alpha-L RNA-binding motif"/>
    <property type="match status" value="1"/>
</dbReference>
<dbReference type="FunFam" id="3.30.2350.10:FF:000006">
    <property type="entry name" value="Pseudouridine synthase"/>
    <property type="match status" value="1"/>
</dbReference>
<name>K0J7N9_AMPXN</name>
<dbReference type="Gene3D" id="3.10.290.10">
    <property type="entry name" value="RNA-binding S4 domain"/>
    <property type="match status" value="1"/>
</dbReference>
<evidence type="ECO:0000313" key="9">
    <source>
        <dbReference type="EMBL" id="BAM47698.1"/>
    </source>
</evidence>
<dbReference type="Gene3D" id="3.30.2350.10">
    <property type="entry name" value="Pseudouridine synthase"/>
    <property type="match status" value="1"/>
</dbReference>
<dbReference type="CDD" id="cd00165">
    <property type="entry name" value="S4"/>
    <property type="match status" value="1"/>
</dbReference>
<dbReference type="EMBL" id="AP012050">
    <property type="protein sequence ID" value="BAM47698.1"/>
    <property type="molecule type" value="Genomic_DNA"/>
</dbReference>
<reference evidence="9 10" key="1">
    <citation type="submission" date="2011-01" db="EMBL/GenBank/DDBJ databases">
        <title>Whole genome sequence of Amphibacillus xylinus NBRC 15112.</title>
        <authorList>
            <person name="Nakazawa H."/>
            <person name="Katano Y."/>
            <person name="Nakamura S."/>
            <person name="Sasagawa M."/>
            <person name="Fukada J."/>
            <person name="Arai T."/>
            <person name="Sasakura N."/>
            <person name="Mochizuki D."/>
            <person name="Hosoyama A."/>
            <person name="Harada K."/>
            <person name="Horikawa H."/>
            <person name="Kato Y."/>
            <person name="Harada T."/>
            <person name="Sasaki K."/>
            <person name="Sekiguchi M."/>
            <person name="Hodoyama M."/>
            <person name="Nishiko R."/>
            <person name="Narita H."/>
            <person name="Hanamaki A."/>
            <person name="Hata C."/>
            <person name="Konno Y."/>
            <person name="Niimura Y."/>
            <person name="Yamazaki S."/>
            <person name="Fujita N."/>
        </authorList>
    </citation>
    <scope>NUCLEOTIDE SEQUENCE [LARGE SCALE GENOMIC DNA]</scope>
    <source>
        <strain evidence="10">ATCC 51415 / DSM 6626 / JCM 7361 / LMG 17667 / NBRC 15112 / Ep01</strain>
    </source>
</reference>
<dbReference type="RefSeq" id="WP_015010296.1">
    <property type="nucleotide sequence ID" value="NC_018704.1"/>
</dbReference>
<dbReference type="KEGG" id="axl:AXY_15660"/>
<comment type="function">
    <text evidence="7">Responsible for synthesis of pseudouridine from uracil.</text>
</comment>
<dbReference type="eggNOG" id="COG0564">
    <property type="taxonomic scope" value="Bacteria"/>
</dbReference>
<feature type="active site" evidence="5">
    <location>
        <position position="138"/>
    </location>
</feature>
<dbReference type="HOGENOM" id="CLU_016902_4_4_9"/>
<dbReference type="InterPro" id="IPR006225">
    <property type="entry name" value="PsdUridine_synth_RluC/D"/>
</dbReference>
<dbReference type="InterPro" id="IPR006224">
    <property type="entry name" value="PsdUridine_synth_RluA-like_CS"/>
</dbReference>
<dbReference type="Pfam" id="PF00849">
    <property type="entry name" value="PseudoU_synth_2"/>
    <property type="match status" value="1"/>
</dbReference>
<protein>
    <recommendedName>
        <fullName evidence="7">Pseudouridine synthase</fullName>
        <ecNumber evidence="7">5.4.99.-</ecNumber>
    </recommendedName>
</protein>
<evidence type="ECO:0000313" key="10">
    <source>
        <dbReference type="Proteomes" id="UP000006294"/>
    </source>
</evidence>
<dbReference type="GO" id="GO:0120159">
    <property type="term" value="F:rRNA pseudouridine synthase activity"/>
    <property type="evidence" value="ECO:0007669"/>
    <property type="project" value="UniProtKB-ARBA"/>
</dbReference>
<dbReference type="PANTHER" id="PTHR21600:SF44">
    <property type="entry name" value="RIBOSOMAL LARGE SUBUNIT PSEUDOURIDINE SYNTHASE D"/>
    <property type="match status" value="1"/>
</dbReference>
<dbReference type="PROSITE" id="PS01129">
    <property type="entry name" value="PSI_RLU"/>
    <property type="match status" value="1"/>
</dbReference>
<dbReference type="CDD" id="cd02869">
    <property type="entry name" value="PseudoU_synth_RluA_like"/>
    <property type="match status" value="1"/>
</dbReference>
<evidence type="ECO:0000256" key="5">
    <source>
        <dbReference type="PIRSR" id="PIRSR606225-1"/>
    </source>
</evidence>
<dbReference type="NCBIfam" id="TIGR00005">
    <property type="entry name" value="rluA_subfam"/>
    <property type="match status" value="1"/>
</dbReference>
<proteinExistence type="inferred from homology"/>
<comment type="catalytic activity">
    <reaction evidence="1 7">
        <text>a uridine in RNA = a pseudouridine in RNA</text>
        <dbReference type="Rhea" id="RHEA:48348"/>
        <dbReference type="Rhea" id="RHEA-COMP:12068"/>
        <dbReference type="Rhea" id="RHEA-COMP:12069"/>
        <dbReference type="ChEBI" id="CHEBI:65314"/>
        <dbReference type="ChEBI" id="CHEBI:65315"/>
    </reaction>
</comment>
<evidence type="ECO:0000256" key="7">
    <source>
        <dbReference type="RuleBase" id="RU362028"/>
    </source>
</evidence>
<dbReference type="GO" id="GO:0003723">
    <property type="term" value="F:RNA binding"/>
    <property type="evidence" value="ECO:0007669"/>
    <property type="project" value="UniProtKB-KW"/>
</dbReference>
<dbReference type="OrthoDB" id="9807829at2"/>
<dbReference type="InterPro" id="IPR006145">
    <property type="entry name" value="PsdUridine_synth_RsuA/RluA"/>
</dbReference>
<evidence type="ECO:0000256" key="4">
    <source>
        <dbReference type="ARBA" id="ARBA00023235"/>
    </source>
</evidence>
<dbReference type="AlphaFoldDB" id="K0J7N9"/>
<dbReference type="PANTHER" id="PTHR21600">
    <property type="entry name" value="MITOCHONDRIAL RNA PSEUDOURIDINE SYNTHASE"/>
    <property type="match status" value="1"/>
</dbReference>
<feature type="domain" description="RNA-binding S4" evidence="8">
    <location>
        <begin position="15"/>
        <end position="79"/>
    </location>
</feature>
<keyword evidence="10" id="KW-1185">Reference proteome</keyword>
<evidence type="ECO:0000256" key="3">
    <source>
        <dbReference type="ARBA" id="ARBA00022884"/>
    </source>
</evidence>
<organism evidence="9 10">
    <name type="scientific">Amphibacillus xylanus (strain ATCC 51415 / DSM 6626 / JCM 7361 / LMG 17667 / NBRC 15112 / Ep01)</name>
    <dbReference type="NCBI Taxonomy" id="698758"/>
    <lineage>
        <taxon>Bacteria</taxon>
        <taxon>Bacillati</taxon>
        <taxon>Bacillota</taxon>
        <taxon>Bacilli</taxon>
        <taxon>Bacillales</taxon>
        <taxon>Bacillaceae</taxon>
        <taxon>Amphibacillus</taxon>
    </lineage>
</organism>
<evidence type="ECO:0000256" key="6">
    <source>
        <dbReference type="PROSITE-ProRule" id="PRU00182"/>
    </source>
</evidence>